<sequence>MSEAGRPSLADQVYDQLLTQITDEKYPVHGRLPNETDLAEDFGVSRPIIRAALARLRTDGIIQSRRGSGSYVLRRPDRQVVSFVPLGSITDIQKCYEFRIDVEGAAAAWAAQRRDEDDLAEMDRAYRIMEANYLQKELGVDADQQLHLAIARATKNTFFVSVLESLGPQIAFGVELSRSLTLLDVPLRQETVLAEHRAVLDAIRKGQPQAASAAMRQHITAAKDRMFIGRD</sequence>
<dbReference type="OrthoDB" id="9028214at2"/>
<proteinExistence type="predicted"/>
<evidence type="ECO:0000256" key="3">
    <source>
        <dbReference type="ARBA" id="ARBA00023163"/>
    </source>
</evidence>
<keyword evidence="2" id="KW-0238">DNA-binding</keyword>
<protein>
    <submittedName>
        <fullName evidence="4">HTH-type transcriptional regulator LutR</fullName>
    </submittedName>
</protein>
<dbReference type="SMART" id="SM00895">
    <property type="entry name" value="FCD"/>
    <property type="match status" value="1"/>
</dbReference>
<organism evidence="4 5">
    <name type="scientific">Pseudooceanicola algae</name>
    <dbReference type="NCBI Taxonomy" id="1537215"/>
    <lineage>
        <taxon>Bacteria</taxon>
        <taxon>Pseudomonadati</taxon>
        <taxon>Pseudomonadota</taxon>
        <taxon>Alphaproteobacteria</taxon>
        <taxon>Rhodobacterales</taxon>
        <taxon>Paracoccaceae</taxon>
        <taxon>Pseudooceanicola</taxon>
    </lineage>
</organism>
<dbReference type="EMBL" id="CP060437">
    <property type="protein sequence ID" value="QPM92406.1"/>
    <property type="molecule type" value="Genomic_DNA"/>
</dbReference>
<dbReference type="InterPro" id="IPR036390">
    <property type="entry name" value="WH_DNA-bd_sf"/>
</dbReference>
<dbReference type="RefSeq" id="WP_119840424.1">
    <property type="nucleotide sequence ID" value="NZ_CP060437.1"/>
</dbReference>
<evidence type="ECO:0000256" key="1">
    <source>
        <dbReference type="ARBA" id="ARBA00023015"/>
    </source>
</evidence>
<keyword evidence="1" id="KW-0805">Transcription regulation</keyword>
<gene>
    <name evidence="4" type="primary">lutR_4</name>
    <name evidence="4" type="ORF">PSAL_036700</name>
</gene>
<dbReference type="PANTHER" id="PTHR43537">
    <property type="entry name" value="TRANSCRIPTIONAL REGULATOR, GNTR FAMILY"/>
    <property type="match status" value="1"/>
</dbReference>
<evidence type="ECO:0000256" key="2">
    <source>
        <dbReference type="ARBA" id="ARBA00023125"/>
    </source>
</evidence>
<dbReference type="PANTHER" id="PTHR43537:SF5">
    <property type="entry name" value="UXU OPERON TRANSCRIPTIONAL REGULATOR"/>
    <property type="match status" value="1"/>
</dbReference>
<keyword evidence="5" id="KW-1185">Reference proteome</keyword>
<dbReference type="Pfam" id="PF00392">
    <property type="entry name" value="GntR"/>
    <property type="match status" value="1"/>
</dbReference>
<name>A0A418SCX2_9RHOB</name>
<evidence type="ECO:0000313" key="5">
    <source>
        <dbReference type="Proteomes" id="UP000283786"/>
    </source>
</evidence>
<dbReference type="InterPro" id="IPR000524">
    <property type="entry name" value="Tscrpt_reg_HTH_GntR"/>
</dbReference>
<dbReference type="Proteomes" id="UP000283786">
    <property type="component" value="Plasmid p202"/>
</dbReference>
<dbReference type="PROSITE" id="PS50949">
    <property type="entry name" value="HTH_GNTR"/>
    <property type="match status" value="1"/>
</dbReference>
<dbReference type="Gene3D" id="1.10.10.10">
    <property type="entry name" value="Winged helix-like DNA-binding domain superfamily/Winged helix DNA-binding domain"/>
    <property type="match status" value="1"/>
</dbReference>
<dbReference type="GO" id="GO:0003700">
    <property type="term" value="F:DNA-binding transcription factor activity"/>
    <property type="evidence" value="ECO:0007669"/>
    <property type="project" value="InterPro"/>
</dbReference>
<evidence type="ECO:0000313" key="4">
    <source>
        <dbReference type="EMBL" id="QPM92406.1"/>
    </source>
</evidence>
<dbReference type="InterPro" id="IPR008920">
    <property type="entry name" value="TF_FadR/GntR_C"/>
</dbReference>
<reference evidence="4 5" key="1">
    <citation type="submission" date="2020-08" db="EMBL/GenBank/DDBJ databases">
        <title>Genome sequence of Rhodobacteraceae bacterium Lw-13e.</title>
        <authorList>
            <person name="Poehlein A."/>
            <person name="Wolter L."/>
            <person name="Daniel R."/>
            <person name="Brinkhoff T."/>
        </authorList>
    </citation>
    <scope>NUCLEOTIDE SEQUENCE [LARGE SCALE GENOMIC DNA]</scope>
    <source>
        <strain evidence="4 5">Lw-13e</strain>
        <plasmid evidence="4 5">p202</plasmid>
    </source>
</reference>
<dbReference type="SUPFAM" id="SSF48008">
    <property type="entry name" value="GntR ligand-binding domain-like"/>
    <property type="match status" value="1"/>
</dbReference>
<dbReference type="Gene3D" id="1.20.120.530">
    <property type="entry name" value="GntR ligand-binding domain-like"/>
    <property type="match status" value="1"/>
</dbReference>
<dbReference type="Pfam" id="PF07729">
    <property type="entry name" value="FCD"/>
    <property type="match status" value="1"/>
</dbReference>
<keyword evidence="4" id="KW-0614">Plasmid</keyword>
<dbReference type="SUPFAM" id="SSF46785">
    <property type="entry name" value="Winged helix' DNA-binding domain"/>
    <property type="match status" value="1"/>
</dbReference>
<dbReference type="PRINTS" id="PR00035">
    <property type="entry name" value="HTHGNTR"/>
</dbReference>
<geneLocation type="plasmid" evidence="4 5">
    <name>p202</name>
</geneLocation>
<dbReference type="InterPro" id="IPR036388">
    <property type="entry name" value="WH-like_DNA-bd_sf"/>
</dbReference>
<keyword evidence="3" id="KW-0804">Transcription</keyword>
<accession>A0A418SCX2</accession>
<dbReference type="GO" id="GO:0003677">
    <property type="term" value="F:DNA binding"/>
    <property type="evidence" value="ECO:0007669"/>
    <property type="project" value="UniProtKB-KW"/>
</dbReference>
<dbReference type="KEGG" id="palw:PSAL_036700"/>
<dbReference type="SMART" id="SM00345">
    <property type="entry name" value="HTH_GNTR"/>
    <property type="match status" value="1"/>
</dbReference>
<dbReference type="CDD" id="cd07377">
    <property type="entry name" value="WHTH_GntR"/>
    <property type="match status" value="1"/>
</dbReference>
<dbReference type="AlphaFoldDB" id="A0A418SCX2"/>
<dbReference type="InterPro" id="IPR011711">
    <property type="entry name" value="GntR_C"/>
</dbReference>